<protein>
    <submittedName>
        <fullName evidence="2">Uncharacterized protein</fullName>
    </submittedName>
</protein>
<evidence type="ECO:0000313" key="3">
    <source>
        <dbReference type="Proteomes" id="UP000269721"/>
    </source>
</evidence>
<organism evidence="2 3">
    <name type="scientific">Blyttiomyces helicus</name>
    <dbReference type="NCBI Taxonomy" id="388810"/>
    <lineage>
        <taxon>Eukaryota</taxon>
        <taxon>Fungi</taxon>
        <taxon>Fungi incertae sedis</taxon>
        <taxon>Chytridiomycota</taxon>
        <taxon>Chytridiomycota incertae sedis</taxon>
        <taxon>Chytridiomycetes</taxon>
        <taxon>Chytridiomycetes incertae sedis</taxon>
        <taxon>Blyttiomyces</taxon>
    </lineage>
</organism>
<dbReference type="AlphaFoldDB" id="A0A4P9WCF6"/>
<feature type="transmembrane region" description="Helical" evidence="1">
    <location>
        <begin position="359"/>
        <end position="375"/>
    </location>
</feature>
<dbReference type="EMBL" id="KZ995604">
    <property type="protein sequence ID" value="RKO90339.1"/>
    <property type="molecule type" value="Genomic_DNA"/>
</dbReference>
<feature type="transmembrane region" description="Helical" evidence="1">
    <location>
        <begin position="387"/>
        <end position="413"/>
    </location>
</feature>
<name>A0A4P9WCF6_9FUNG</name>
<reference evidence="3" key="1">
    <citation type="journal article" date="2018" name="Nat. Microbiol.">
        <title>Leveraging single-cell genomics to expand the fungal tree of life.</title>
        <authorList>
            <person name="Ahrendt S.R."/>
            <person name="Quandt C.A."/>
            <person name="Ciobanu D."/>
            <person name="Clum A."/>
            <person name="Salamov A."/>
            <person name="Andreopoulos B."/>
            <person name="Cheng J.F."/>
            <person name="Woyke T."/>
            <person name="Pelin A."/>
            <person name="Henrissat B."/>
            <person name="Reynolds N.K."/>
            <person name="Benny G.L."/>
            <person name="Smith M.E."/>
            <person name="James T.Y."/>
            <person name="Grigoriev I.V."/>
        </authorList>
    </citation>
    <scope>NUCLEOTIDE SEQUENCE [LARGE SCALE GENOMIC DNA]</scope>
</reference>
<evidence type="ECO:0000313" key="2">
    <source>
        <dbReference type="EMBL" id="RKO90339.1"/>
    </source>
</evidence>
<keyword evidence="1" id="KW-0472">Membrane</keyword>
<evidence type="ECO:0000256" key="1">
    <source>
        <dbReference type="SAM" id="Phobius"/>
    </source>
</evidence>
<proteinExistence type="predicted"/>
<dbReference type="Proteomes" id="UP000269721">
    <property type="component" value="Unassembled WGS sequence"/>
</dbReference>
<sequence>MDRGAEGRGEGVGRRRAETKKLKLLPLLSPIHLPIAASIPPLVVPFCLPTPLHGEGGVLAPPRVEGGEDPAQFGWEPIFIDAARELGRIDIWIRRSTKDRLLRHSPDTPPLAAAGFSSLLCGTHKECLRGASFVLQGATSSKQSPSSKVDQPPGCCDAPLFFIWAFKRTNPCCTSHSPLQFDNTECLRLAHGLMSRLAPEHFRHLEAPLSPIRLRKAEVLKVTEAIVGRWPSRRGDQCMAAVPRLERSESVDASHSEARLEGGKVEDLCSTLRHGNIIAGRWRLGDALLPSKREMQCLLVGTLPRLRQLLPKMDMTTTLFTLLTTLYAANVDVELGSFTLLVTIFASHGFFLPPLREKLIYFIGTLFLTICASIPKGSPKTTMERVLALIVGTTALVMVAFTTSPAVGTPFFLKVSCANLLLPISKDLLTVGSVRGLSIYGGAGIRNRISDRTESDIPATLTAISSDPLTDVLVLGLSDDETGNSVPSPS</sequence>
<keyword evidence="3" id="KW-1185">Reference proteome</keyword>
<keyword evidence="1" id="KW-0812">Transmembrane</keyword>
<accession>A0A4P9WCF6</accession>
<keyword evidence="1" id="KW-1133">Transmembrane helix</keyword>
<gene>
    <name evidence="2" type="ORF">BDK51DRAFT_43752</name>
</gene>